<accession>A0A1R2BH77</accession>
<evidence type="ECO:0000256" key="1">
    <source>
        <dbReference type="ARBA" id="ARBA00023117"/>
    </source>
</evidence>
<dbReference type="SMART" id="SM00297">
    <property type="entry name" value="BROMO"/>
    <property type="match status" value="1"/>
</dbReference>
<sequence>MDENMVEYSNILIKSLEECEEAGSFLEPVDYKTLGLFDYPRIIKHPMDLSTCKKKLKKGKYNNIEKLLKDISQIWENCRIYNQPGSLIVQQADFMEEFQKMFLLESPLPTRIPQKRSREEITFEKKIYFTEKVRKTPLDMLIKIFGVVENKCKSNVEKIREYFRMWVDKMDKTAFETIENLLNQEAAKKEKKIVEATGK</sequence>
<reference evidence="4 5" key="1">
    <citation type="submission" date="2016-11" db="EMBL/GenBank/DDBJ databases">
        <title>The macronuclear genome of Stentor coeruleus: a giant cell with tiny introns.</title>
        <authorList>
            <person name="Slabodnick M."/>
            <person name="Ruby J.G."/>
            <person name="Reiff S.B."/>
            <person name="Swart E.C."/>
            <person name="Gosai S."/>
            <person name="Prabakaran S."/>
            <person name="Witkowska E."/>
            <person name="Larue G.E."/>
            <person name="Fisher S."/>
            <person name="Freeman R.M."/>
            <person name="Gunawardena J."/>
            <person name="Chu W."/>
            <person name="Stover N.A."/>
            <person name="Gregory B.D."/>
            <person name="Nowacki M."/>
            <person name="Derisi J."/>
            <person name="Roy S.W."/>
            <person name="Marshall W.F."/>
            <person name="Sood P."/>
        </authorList>
    </citation>
    <scope>NUCLEOTIDE SEQUENCE [LARGE SCALE GENOMIC DNA]</scope>
    <source>
        <strain evidence="4">WM001</strain>
    </source>
</reference>
<keyword evidence="5" id="KW-1185">Reference proteome</keyword>
<dbReference type="InterPro" id="IPR001487">
    <property type="entry name" value="Bromodomain"/>
</dbReference>
<feature type="domain" description="Bromo" evidence="3">
    <location>
        <begin position="17"/>
        <end position="89"/>
    </location>
</feature>
<evidence type="ECO:0000259" key="3">
    <source>
        <dbReference type="PROSITE" id="PS50014"/>
    </source>
</evidence>
<dbReference type="Gene3D" id="1.20.920.10">
    <property type="entry name" value="Bromodomain-like"/>
    <property type="match status" value="1"/>
</dbReference>
<evidence type="ECO:0000256" key="2">
    <source>
        <dbReference type="PROSITE-ProRule" id="PRU00035"/>
    </source>
</evidence>
<comment type="caution">
    <text evidence="4">The sequence shown here is derived from an EMBL/GenBank/DDBJ whole genome shotgun (WGS) entry which is preliminary data.</text>
</comment>
<dbReference type="Proteomes" id="UP000187209">
    <property type="component" value="Unassembled WGS sequence"/>
</dbReference>
<dbReference type="OrthoDB" id="21449at2759"/>
<proteinExistence type="predicted"/>
<dbReference type="PROSITE" id="PS50014">
    <property type="entry name" value="BROMODOMAIN_2"/>
    <property type="match status" value="1"/>
</dbReference>
<dbReference type="Pfam" id="PF00439">
    <property type="entry name" value="Bromodomain"/>
    <property type="match status" value="1"/>
</dbReference>
<dbReference type="SUPFAM" id="SSF47370">
    <property type="entry name" value="Bromodomain"/>
    <property type="match status" value="1"/>
</dbReference>
<name>A0A1R2BH77_9CILI</name>
<evidence type="ECO:0000313" key="5">
    <source>
        <dbReference type="Proteomes" id="UP000187209"/>
    </source>
</evidence>
<dbReference type="PANTHER" id="PTHR45926">
    <property type="entry name" value="OSJNBA0053K19.4 PROTEIN"/>
    <property type="match status" value="1"/>
</dbReference>
<dbReference type="AlphaFoldDB" id="A0A1R2BH77"/>
<dbReference type="InterPro" id="IPR036427">
    <property type="entry name" value="Bromodomain-like_sf"/>
</dbReference>
<evidence type="ECO:0000313" key="4">
    <source>
        <dbReference type="EMBL" id="OMJ76137.1"/>
    </source>
</evidence>
<protein>
    <recommendedName>
        <fullName evidence="3">Bromo domain-containing protein</fullName>
    </recommendedName>
</protein>
<dbReference type="PRINTS" id="PR00503">
    <property type="entry name" value="BROMODOMAIN"/>
</dbReference>
<organism evidence="4 5">
    <name type="scientific">Stentor coeruleus</name>
    <dbReference type="NCBI Taxonomy" id="5963"/>
    <lineage>
        <taxon>Eukaryota</taxon>
        <taxon>Sar</taxon>
        <taxon>Alveolata</taxon>
        <taxon>Ciliophora</taxon>
        <taxon>Postciliodesmatophora</taxon>
        <taxon>Heterotrichea</taxon>
        <taxon>Heterotrichida</taxon>
        <taxon>Stentoridae</taxon>
        <taxon>Stentor</taxon>
    </lineage>
</organism>
<gene>
    <name evidence="4" type="ORF">SteCoe_24541</name>
</gene>
<dbReference type="EMBL" id="MPUH01000648">
    <property type="protein sequence ID" value="OMJ76137.1"/>
    <property type="molecule type" value="Genomic_DNA"/>
</dbReference>
<keyword evidence="1 2" id="KW-0103">Bromodomain</keyword>